<protein>
    <submittedName>
        <fullName evidence="2">Uncharacterized protein</fullName>
    </submittedName>
</protein>
<organism evidence="2 3">
    <name type="scientific">Pisum sativum</name>
    <name type="common">Garden pea</name>
    <name type="synonym">Lathyrus oleraceus</name>
    <dbReference type="NCBI Taxonomy" id="3888"/>
    <lineage>
        <taxon>Eukaryota</taxon>
        <taxon>Viridiplantae</taxon>
        <taxon>Streptophyta</taxon>
        <taxon>Embryophyta</taxon>
        <taxon>Tracheophyta</taxon>
        <taxon>Spermatophyta</taxon>
        <taxon>Magnoliopsida</taxon>
        <taxon>eudicotyledons</taxon>
        <taxon>Gunneridae</taxon>
        <taxon>Pentapetalae</taxon>
        <taxon>rosids</taxon>
        <taxon>fabids</taxon>
        <taxon>Fabales</taxon>
        <taxon>Fabaceae</taxon>
        <taxon>Papilionoideae</taxon>
        <taxon>50 kb inversion clade</taxon>
        <taxon>NPAAA clade</taxon>
        <taxon>Hologalegina</taxon>
        <taxon>IRL clade</taxon>
        <taxon>Fabeae</taxon>
        <taxon>Lathyrus</taxon>
    </lineage>
</organism>
<dbReference type="Proteomes" id="UP001058974">
    <property type="component" value="Chromosome 6"/>
</dbReference>
<proteinExistence type="predicted"/>
<sequence>MLSTQITFPSEEFQRFTSETQAQCYRDIYAHNVVKEKAWVLKHDELPEVTIMLKKQKLTHLNTQIQLVARDLVFEFYANTYRALDDEATDATRLVSWVQGKKIDYNWHNINRVLKCKFRESHCSFHTMKWSNLSDWPFEEMHQLLAHPDCTTQKKALRHATMILLLCQKVGVEDLDGRKILRPIRFLDPSWLKEKTVPIMSEEQRPPRCTYTSVAGPSEPPRQAISHGMLRASLPVENEDSQEHIDHMT</sequence>
<gene>
    <name evidence="2" type="ORF">KIW84_065084</name>
</gene>
<feature type="region of interest" description="Disordered" evidence="1">
    <location>
        <begin position="203"/>
        <end position="224"/>
    </location>
</feature>
<dbReference type="Gramene" id="Psat06G0508400-T1">
    <property type="protein sequence ID" value="KAI5400001.1"/>
    <property type="gene ID" value="KIW84_065084"/>
</dbReference>
<keyword evidence="3" id="KW-1185">Reference proteome</keyword>
<accession>A0A9D4WDB5</accession>
<evidence type="ECO:0000313" key="2">
    <source>
        <dbReference type="EMBL" id="KAI5400001.1"/>
    </source>
</evidence>
<dbReference type="EMBL" id="JAMSHJ010000006">
    <property type="protein sequence ID" value="KAI5400001.1"/>
    <property type="molecule type" value="Genomic_DNA"/>
</dbReference>
<dbReference type="AlphaFoldDB" id="A0A9D4WDB5"/>
<comment type="caution">
    <text evidence="2">The sequence shown here is derived from an EMBL/GenBank/DDBJ whole genome shotgun (WGS) entry which is preliminary data.</text>
</comment>
<reference evidence="2 3" key="1">
    <citation type="journal article" date="2022" name="Nat. Genet.">
        <title>Improved pea reference genome and pan-genome highlight genomic features and evolutionary characteristics.</title>
        <authorList>
            <person name="Yang T."/>
            <person name="Liu R."/>
            <person name="Luo Y."/>
            <person name="Hu S."/>
            <person name="Wang D."/>
            <person name="Wang C."/>
            <person name="Pandey M.K."/>
            <person name="Ge S."/>
            <person name="Xu Q."/>
            <person name="Li N."/>
            <person name="Li G."/>
            <person name="Huang Y."/>
            <person name="Saxena R.K."/>
            <person name="Ji Y."/>
            <person name="Li M."/>
            <person name="Yan X."/>
            <person name="He Y."/>
            <person name="Liu Y."/>
            <person name="Wang X."/>
            <person name="Xiang C."/>
            <person name="Varshney R.K."/>
            <person name="Ding H."/>
            <person name="Gao S."/>
            <person name="Zong X."/>
        </authorList>
    </citation>
    <scope>NUCLEOTIDE SEQUENCE [LARGE SCALE GENOMIC DNA]</scope>
    <source>
        <strain evidence="2 3">cv. Zhongwan 6</strain>
    </source>
</reference>
<evidence type="ECO:0000313" key="3">
    <source>
        <dbReference type="Proteomes" id="UP001058974"/>
    </source>
</evidence>
<evidence type="ECO:0000256" key="1">
    <source>
        <dbReference type="SAM" id="MobiDB-lite"/>
    </source>
</evidence>
<name>A0A9D4WDB5_PEA</name>